<keyword evidence="2" id="KW-1185">Reference proteome</keyword>
<evidence type="ECO:0000313" key="1">
    <source>
        <dbReference type="EMBL" id="KAF8765759.1"/>
    </source>
</evidence>
<sequence length="137" mass="15232">MAAAGGLGDDQKLAALRDALAAVGAKAPRLVYRKELHKSDLDANQRHLLISDDGDARVLTVFLTADEKDRVHEDYGSFPKTSWARKPWQRWRKRRGGSWSLGGRGVFRSMVLQPKFHAESGYQHPDGVLGVAILVRN</sequence>
<evidence type="ECO:0000313" key="2">
    <source>
        <dbReference type="Proteomes" id="UP000636709"/>
    </source>
</evidence>
<reference evidence="1" key="1">
    <citation type="submission" date="2020-07" db="EMBL/GenBank/DDBJ databases">
        <title>Genome sequence and genetic diversity analysis of an under-domesticated orphan crop, white fonio (Digitaria exilis).</title>
        <authorList>
            <person name="Bennetzen J.L."/>
            <person name="Chen S."/>
            <person name="Ma X."/>
            <person name="Wang X."/>
            <person name="Yssel A.E.J."/>
            <person name="Chaluvadi S.R."/>
            <person name="Johnson M."/>
            <person name="Gangashetty P."/>
            <person name="Hamidou F."/>
            <person name="Sanogo M.D."/>
            <person name="Zwaenepoel A."/>
            <person name="Wallace J."/>
            <person name="Van De Peer Y."/>
            <person name="Van Deynze A."/>
        </authorList>
    </citation>
    <scope>NUCLEOTIDE SEQUENCE</scope>
    <source>
        <tissue evidence="1">Leaves</tissue>
    </source>
</reference>
<dbReference type="OrthoDB" id="695844at2759"/>
<dbReference type="PANTHER" id="PTHR34397">
    <property type="entry name" value="OS05G0237600 PROTEIN"/>
    <property type="match status" value="1"/>
</dbReference>
<protein>
    <submittedName>
        <fullName evidence="1">Uncharacterized protein</fullName>
    </submittedName>
</protein>
<name>A0A835FN69_9POAL</name>
<organism evidence="1 2">
    <name type="scientific">Digitaria exilis</name>
    <dbReference type="NCBI Taxonomy" id="1010633"/>
    <lineage>
        <taxon>Eukaryota</taxon>
        <taxon>Viridiplantae</taxon>
        <taxon>Streptophyta</taxon>
        <taxon>Embryophyta</taxon>
        <taxon>Tracheophyta</taxon>
        <taxon>Spermatophyta</taxon>
        <taxon>Magnoliopsida</taxon>
        <taxon>Liliopsida</taxon>
        <taxon>Poales</taxon>
        <taxon>Poaceae</taxon>
        <taxon>PACMAD clade</taxon>
        <taxon>Panicoideae</taxon>
        <taxon>Panicodae</taxon>
        <taxon>Paniceae</taxon>
        <taxon>Anthephorinae</taxon>
        <taxon>Digitaria</taxon>
    </lineage>
</organism>
<gene>
    <name evidence="1" type="ORF">HU200_008268</name>
</gene>
<accession>A0A835FN69</accession>
<dbReference type="Proteomes" id="UP000636709">
    <property type="component" value="Unassembled WGS sequence"/>
</dbReference>
<dbReference type="AlphaFoldDB" id="A0A835FN69"/>
<comment type="caution">
    <text evidence="1">The sequence shown here is derived from an EMBL/GenBank/DDBJ whole genome shotgun (WGS) entry which is preliminary data.</text>
</comment>
<dbReference type="EMBL" id="JACEFO010000544">
    <property type="protein sequence ID" value="KAF8765759.1"/>
    <property type="molecule type" value="Genomic_DNA"/>
</dbReference>
<dbReference type="PANTHER" id="PTHR34397:SF22">
    <property type="entry name" value="OS05G0237600 PROTEIN"/>
    <property type="match status" value="1"/>
</dbReference>
<proteinExistence type="predicted"/>